<feature type="domain" description="Heterokaryon incompatibility" evidence="1">
    <location>
        <begin position="56"/>
        <end position="156"/>
    </location>
</feature>
<name>A0A9P4XXY3_CRYP1</name>
<dbReference type="InterPro" id="IPR010730">
    <property type="entry name" value="HET"/>
</dbReference>
<gene>
    <name evidence="2" type="ORF">M406DRAFT_263990</name>
</gene>
<keyword evidence="3" id="KW-1185">Reference proteome</keyword>
<evidence type="ECO:0000259" key="1">
    <source>
        <dbReference type="Pfam" id="PF06985"/>
    </source>
</evidence>
<dbReference type="AlphaFoldDB" id="A0A9P4XXY3"/>
<dbReference type="EMBL" id="MU032350">
    <property type="protein sequence ID" value="KAF3762961.1"/>
    <property type="molecule type" value="Genomic_DNA"/>
</dbReference>
<dbReference type="RefSeq" id="XP_040773940.1">
    <property type="nucleotide sequence ID" value="XM_040917627.1"/>
</dbReference>
<protein>
    <submittedName>
        <fullName evidence="2">HET-domain-containing protein</fullName>
    </submittedName>
</protein>
<dbReference type="PANTHER" id="PTHR33112:SF16">
    <property type="entry name" value="HETEROKARYON INCOMPATIBILITY DOMAIN-CONTAINING PROTEIN"/>
    <property type="match status" value="1"/>
</dbReference>
<dbReference type="GeneID" id="63834756"/>
<sequence length="474" mass="52739">LHLAKTWLKDCITTHSICQNHGHASTFRPLRLIDVQQDDPNTIRLDTTTSDEHLQYVALSYCWGGDQLGKTLRANLDTRTEGFSLSDSPATIRDAVSVTRQLGVRFIWIDSLCIVQDDDDDKNIEITRMHDIYQHAAVTLSAARATSSQQGFLNVCSPPLLMEPIHSRAWTMQEHVLSRRLLIFGTFGVRWTCSAGRQLDNTQENGNQINNLIAEFLLGPNSKTQYGESTITPDTWRDTVSNYSVRALTNPEDQLLAISAIATLHAAARPRDRYLAGLWADSVAKGLLWNVRSVEKSSRSQDPQFPSWSWASVRAAVFFAATLSSAEERVTMRLVSYDIILSNKTVPLGHVIRGSLDIEGNLFVIRGAQPDLRFRSDTILLGACEAFDEHVVPFHASLDLLTPLDSLVGLVCLELISTLDDFSNSYGLILCAEAGSTVSFSRVGIFTRFPGPLSDRNPAWKERPSATRKLVRLL</sequence>
<evidence type="ECO:0000313" key="3">
    <source>
        <dbReference type="Proteomes" id="UP000803844"/>
    </source>
</evidence>
<comment type="caution">
    <text evidence="2">The sequence shown here is derived from an EMBL/GenBank/DDBJ whole genome shotgun (WGS) entry which is preliminary data.</text>
</comment>
<accession>A0A9P4XXY3</accession>
<dbReference type="Pfam" id="PF06985">
    <property type="entry name" value="HET"/>
    <property type="match status" value="1"/>
</dbReference>
<organism evidence="2 3">
    <name type="scientific">Cryphonectria parasitica (strain ATCC 38755 / EP155)</name>
    <dbReference type="NCBI Taxonomy" id="660469"/>
    <lineage>
        <taxon>Eukaryota</taxon>
        <taxon>Fungi</taxon>
        <taxon>Dikarya</taxon>
        <taxon>Ascomycota</taxon>
        <taxon>Pezizomycotina</taxon>
        <taxon>Sordariomycetes</taxon>
        <taxon>Sordariomycetidae</taxon>
        <taxon>Diaporthales</taxon>
        <taxon>Cryphonectriaceae</taxon>
        <taxon>Cryphonectria-Endothia species complex</taxon>
        <taxon>Cryphonectria</taxon>
    </lineage>
</organism>
<reference evidence="2" key="1">
    <citation type="journal article" date="2020" name="Phytopathology">
        <title>Genome sequence of the chestnut blight fungus Cryphonectria parasitica EP155: A fundamental resource for an archetypical invasive plant pathogen.</title>
        <authorList>
            <person name="Crouch J.A."/>
            <person name="Dawe A."/>
            <person name="Aerts A."/>
            <person name="Barry K."/>
            <person name="Churchill A.C.L."/>
            <person name="Grimwood J."/>
            <person name="Hillman B."/>
            <person name="Milgroom M.G."/>
            <person name="Pangilinan J."/>
            <person name="Smith M."/>
            <person name="Salamov A."/>
            <person name="Schmutz J."/>
            <person name="Yadav J."/>
            <person name="Grigoriev I.V."/>
            <person name="Nuss D."/>
        </authorList>
    </citation>
    <scope>NUCLEOTIDE SEQUENCE</scope>
    <source>
        <strain evidence="2">EP155</strain>
    </source>
</reference>
<proteinExistence type="predicted"/>
<evidence type="ECO:0000313" key="2">
    <source>
        <dbReference type="EMBL" id="KAF3762961.1"/>
    </source>
</evidence>
<dbReference type="Proteomes" id="UP000803844">
    <property type="component" value="Unassembled WGS sequence"/>
</dbReference>
<feature type="non-terminal residue" evidence="2">
    <location>
        <position position="1"/>
    </location>
</feature>
<dbReference type="OrthoDB" id="3789824at2759"/>
<dbReference type="PANTHER" id="PTHR33112">
    <property type="entry name" value="DOMAIN PROTEIN, PUTATIVE-RELATED"/>
    <property type="match status" value="1"/>
</dbReference>